<gene>
    <name evidence="1" type="ORF">LKD31_04725</name>
</gene>
<comment type="caution">
    <text evidence="1">The sequence shown here is derived from an EMBL/GenBank/DDBJ whole genome shotgun (WGS) entry which is preliminary data.</text>
</comment>
<proteinExistence type="predicted"/>
<accession>A0AAE3AIT4</accession>
<dbReference type="RefSeq" id="WP_308448835.1">
    <property type="nucleotide sequence ID" value="NZ_JAJEQC010000003.1"/>
</dbReference>
<dbReference type="AlphaFoldDB" id="A0AAE3AIT4"/>
<keyword evidence="2" id="KW-1185">Reference proteome</keyword>
<evidence type="ECO:0000313" key="1">
    <source>
        <dbReference type="EMBL" id="MCC2136317.1"/>
    </source>
</evidence>
<protein>
    <submittedName>
        <fullName evidence="1">Uncharacterized protein</fullName>
    </submittedName>
</protein>
<organism evidence="1 2">
    <name type="scientific">Hominenteromicrobium mulieris</name>
    <dbReference type="NCBI Taxonomy" id="2885357"/>
    <lineage>
        <taxon>Bacteria</taxon>
        <taxon>Bacillati</taxon>
        <taxon>Bacillota</taxon>
        <taxon>Clostridia</taxon>
        <taxon>Eubacteriales</taxon>
        <taxon>Oscillospiraceae</taxon>
        <taxon>Hominenteromicrobium</taxon>
    </lineage>
</organism>
<evidence type="ECO:0000313" key="2">
    <source>
        <dbReference type="Proteomes" id="UP001199424"/>
    </source>
</evidence>
<sequence length="181" mass="21147">MQYQFSMNESVESVTRKLVALCKTQKAPESRAQMFRLFQLLCSMKFDFYLILSILCNLNEFSTSELKIILQASPSPDQILQPTPQNIRITIPRWTPSKYHSGRIADIVTDVYEKIDRALPGIYIYNSNLNPKNARSLNDLYVLVIVENSIRWYDINRRCNYSFSKPTITEEVYTHVENSFM</sequence>
<reference evidence="1" key="1">
    <citation type="submission" date="2021-10" db="EMBL/GenBank/DDBJ databases">
        <title>Anaerobic single-cell dispensing facilitates the cultivation of human gut bacteria.</title>
        <authorList>
            <person name="Afrizal A."/>
        </authorList>
    </citation>
    <scope>NUCLEOTIDE SEQUENCE</scope>
    <source>
        <strain evidence="1">CLA-AA-H250</strain>
    </source>
</reference>
<name>A0AAE3AIT4_9FIRM</name>
<dbReference type="Proteomes" id="UP001199424">
    <property type="component" value="Unassembled WGS sequence"/>
</dbReference>
<dbReference type="EMBL" id="JAJEQC010000003">
    <property type="protein sequence ID" value="MCC2136317.1"/>
    <property type="molecule type" value="Genomic_DNA"/>
</dbReference>